<evidence type="ECO:0008006" key="4">
    <source>
        <dbReference type="Google" id="ProtNLM"/>
    </source>
</evidence>
<reference evidence="2" key="2">
    <citation type="submission" date="2024-06" db="UniProtKB">
        <authorList>
            <consortium name="EnsemblMetazoa"/>
        </authorList>
    </citation>
    <scope>IDENTIFICATION</scope>
</reference>
<dbReference type="InterPro" id="IPR036116">
    <property type="entry name" value="FN3_sf"/>
</dbReference>
<sequence>MMVDDDDFNTELLQLHNSTNTYINITGLNDMSYFIFGVRAYTDNGYGEWTVITNETLKLPLQSLYNCDTSDSVIALSVLVGILCGLLTVSVIVHIYCFMRQKSPCTLNKQKKLVYFKVTY</sequence>
<keyword evidence="1" id="KW-1133">Transmembrane helix</keyword>
<dbReference type="AlphaFoldDB" id="A0AAN0JKV6"/>
<accession>A0AAN0JKV6</accession>
<evidence type="ECO:0000313" key="3">
    <source>
        <dbReference type="Proteomes" id="UP000007879"/>
    </source>
</evidence>
<feature type="transmembrane region" description="Helical" evidence="1">
    <location>
        <begin position="73"/>
        <end position="99"/>
    </location>
</feature>
<evidence type="ECO:0000256" key="1">
    <source>
        <dbReference type="SAM" id="Phobius"/>
    </source>
</evidence>
<dbReference type="SUPFAM" id="SSF49265">
    <property type="entry name" value="Fibronectin type III"/>
    <property type="match status" value="1"/>
</dbReference>
<protein>
    <recommendedName>
        <fullName evidence="4">Fibronectin type-III domain-containing protein</fullName>
    </recommendedName>
</protein>
<keyword evidence="3" id="KW-1185">Reference proteome</keyword>
<proteinExistence type="predicted"/>
<dbReference type="KEGG" id="aqu:109585723"/>
<dbReference type="EnsemblMetazoa" id="XM_020001853.1">
    <property type="protein sequence ID" value="XP_019857412.1"/>
    <property type="gene ID" value="LOC109585723"/>
</dbReference>
<name>A0AAN0JKV6_AMPQE</name>
<dbReference type="Proteomes" id="UP000007879">
    <property type="component" value="Unassembled WGS sequence"/>
</dbReference>
<evidence type="ECO:0000313" key="2">
    <source>
        <dbReference type="EnsemblMetazoa" id="XP_019857412.1"/>
    </source>
</evidence>
<dbReference type="GeneID" id="109585723"/>
<reference evidence="3" key="1">
    <citation type="journal article" date="2010" name="Nature">
        <title>The Amphimedon queenslandica genome and the evolution of animal complexity.</title>
        <authorList>
            <person name="Srivastava M."/>
            <person name="Simakov O."/>
            <person name="Chapman J."/>
            <person name="Fahey B."/>
            <person name="Gauthier M.E."/>
            <person name="Mitros T."/>
            <person name="Richards G.S."/>
            <person name="Conaco C."/>
            <person name="Dacre M."/>
            <person name="Hellsten U."/>
            <person name="Larroux C."/>
            <person name="Putnam N.H."/>
            <person name="Stanke M."/>
            <person name="Adamska M."/>
            <person name="Darling A."/>
            <person name="Degnan S.M."/>
            <person name="Oakley T.H."/>
            <person name="Plachetzki D.C."/>
            <person name="Zhai Y."/>
            <person name="Adamski M."/>
            <person name="Calcino A."/>
            <person name="Cummins S.F."/>
            <person name="Goodstein D.M."/>
            <person name="Harris C."/>
            <person name="Jackson D.J."/>
            <person name="Leys S.P."/>
            <person name="Shu S."/>
            <person name="Woodcroft B.J."/>
            <person name="Vervoort M."/>
            <person name="Kosik K.S."/>
            <person name="Manning G."/>
            <person name="Degnan B.M."/>
            <person name="Rokhsar D.S."/>
        </authorList>
    </citation>
    <scope>NUCLEOTIDE SEQUENCE [LARGE SCALE GENOMIC DNA]</scope>
</reference>
<organism evidence="2 3">
    <name type="scientific">Amphimedon queenslandica</name>
    <name type="common">Sponge</name>
    <dbReference type="NCBI Taxonomy" id="400682"/>
    <lineage>
        <taxon>Eukaryota</taxon>
        <taxon>Metazoa</taxon>
        <taxon>Porifera</taxon>
        <taxon>Demospongiae</taxon>
        <taxon>Heteroscleromorpha</taxon>
        <taxon>Haplosclerida</taxon>
        <taxon>Niphatidae</taxon>
        <taxon>Amphimedon</taxon>
    </lineage>
</organism>
<keyword evidence="1" id="KW-0812">Transmembrane</keyword>
<keyword evidence="1" id="KW-0472">Membrane</keyword>
<dbReference type="RefSeq" id="XP_019857412.1">
    <property type="nucleotide sequence ID" value="XM_020001853.1"/>
</dbReference>